<organism evidence="2 3">
    <name type="scientific">Nocardioides panacihumi</name>
    <dbReference type="NCBI Taxonomy" id="400774"/>
    <lineage>
        <taxon>Bacteria</taxon>
        <taxon>Bacillati</taxon>
        <taxon>Actinomycetota</taxon>
        <taxon>Actinomycetes</taxon>
        <taxon>Propionibacteriales</taxon>
        <taxon>Nocardioidaceae</taxon>
        <taxon>Nocardioides</taxon>
    </lineage>
</organism>
<protein>
    <submittedName>
        <fullName evidence="2">Uncharacterized protein</fullName>
    </submittedName>
</protein>
<accession>A0ABN2QBA4</accession>
<evidence type="ECO:0000313" key="2">
    <source>
        <dbReference type="EMBL" id="GAA1948199.1"/>
    </source>
</evidence>
<feature type="region of interest" description="Disordered" evidence="1">
    <location>
        <begin position="50"/>
        <end position="70"/>
    </location>
</feature>
<dbReference type="Proteomes" id="UP001500571">
    <property type="component" value="Unassembled WGS sequence"/>
</dbReference>
<name>A0ABN2QBA4_9ACTN</name>
<reference evidence="2 3" key="1">
    <citation type="journal article" date="2019" name="Int. J. Syst. Evol. Microbiol.">
        <title>The Global Catalogue of Microorganisms (GCM) 10K type strain sequencing project: providing services to taxonomists for standard genome sequencing and annotation.</title>
        <authorList>
            <consortium name="The Broad Institute Genomics Platform"/>
            <consortium name="The Broad Institute Genome Sequencing Center for Infectious Disease"/>
            <person name="Wu L."/>
            <person name="Ma J."/>
        </authorList>
    </citation>
    <scope>NUCLEOTIDE SEQUENCE [LARGE SCALE GENOMIC DNA]</scope>
    <source>
        <strain evidence="2 3">JCM 15309</strain>
    </source>
</reference>
<dbReference type="EMBL" id="BAAAPB010000001">
    <property type="protein sequence ID" value="GAA1948199.1"/>
    <property type="molecule type" value="Genomic_DNA"/>
</dbReference>
<evidence type="ECO:0000256" key="1">
    <source>
        <dbReference type="SAM" id="MobiDB-lite"/>
    </source>
</evidence>
<comment type="caution">
    <text evidence="2">The sequence shown here is derived from an EMBL/GenBank/DDBJ whole genome shotgun (WGS) entry which is preliminary data.</text>
</comment>
<keyword evidence="3" id="KW-1185">Reference proteome</keyword>
<gene>
    <name evidence="2" type="ORF">GCM10009798_04210</name>
</gene>
<evidence type="ECO:0000313" key="3">
    <source>
        <dbReference type="Proteomes" id="UP001500571"/>
    </source>
</evidence>
<sequence length="70" mass="7823">MSGGRAESPVNRGLRNFSGVMHPRSSVLPWVVWRMGLVSGARSHVRTTRIHLGTQDERGAPLRPRVKRHA</sequence>
<proteinExistence type="predicted"/>